<dbReference type="EMBL" id="CABFWN010000004">
    <property type="protein sequence ID" value="VUG19190.1"/>
    <property type="molecule type" value="Genomic_DNA"/>
</dbReference>
<organism evidence="3 4">
    <name type="scientific">Dekkera bruxellensis</name>
    <name type="common">Brettanomyces custersii</name>
    <dbReference type="NCBI Taxonomy" id="5007"/>
    <lineage>
        <taxon>Eukaryota</taxon>
        <taxon>Fungi</taxon>
        <taxon>Dikarya</taxon>
        <taxon>Ascomycota</taxon>
        <taxon>Saccharomycotina</taxon>
        <taxon>Pichiomycetes</taxon>
        <taxon>Pichiales</taxon>
        <taxon>Pichiaceae</taxon>
        <taxon>Brettanomyces</taxon>
    </lineage>
</organism>
<dbReference type="SUPFAM" id="SSF53474">
    <property type="entry name" value="alpha/beta-Hydrolases"/>
    <property type="match status" value="1"/>
</dbReference>
<dbReference type="InterPro" id="IPR029058">
    <property type="entry name" value="AB_hydrolase_fold"/>
</dbReference>
<accession>A0A7D9D0J2</accession>
<proteinExistence type="predicted"/>
<dbReference type="InterPro" id="IPR006693">
    <property type="entry name" value="AB_hydrolase_lipase"/>
</dbReference>
<sequence>MAVSRRDIFVGKNESISPNSVIKRRSPDSDEEGQIRTPLIKPKNVDRIFPMKRLSMTLLNIFSGICCCFFLLVLEISALLSYFYRIHIKREHKYTPSVKPAYPMGKPKKSIDLRYYAQLLGLELSTHKVITQDGFVIDIKHLTDPKRTEPTIRPVLMLHGLLQSSGAFLTGGYKSLAYMLVKNGYDVWLGNNRCGFNPQHIEYDPSDYRMWDWDLTEMCRYDLTAMIDQIFKITGFSGKLSLVGHSQGTSQIVMFLSNSMGINYADKIENCTLLAPAIFGGPMLNQKLFIKFMRFLPDPMFDLFFGRRAFIPILISLRNMMYKSRMYGLASYSMFSYLFDSNDYKWDVSLRDVHFLFSPVYQSTKLMKWWLKGQGFRMGRPIMSTDSSWFRGDTPRMLLIIGGADTLVDGKMFYDYALNKEPFMKDKVESLFVEGYNHLDVLWSDDIQDTVGKRMLRFLDGE</sequence>
<dbReference type="GO" id="GO:0006629">
    <property type="term" value="P:lipid metabolic process"/>
    <property type="evidence" value="ECO:0007669"/>
    <property type="project" value="InterPro"/>
</dbReference>
<feature type="domain" description="Partial AB-hydrolase lipase" evidence="2">
    <location>
        <begin position="114"/>
        <end position="171"/>
    </location>
</feature>
<keyword evidence="1" id="KW-0812">Transmembrane</keyword>
<keyword evidence="1" id="KW-1133">Transmembrane helix</keyword>
<reference evidence="3 4" key="1">
    <citation type="submission" date="2019-07" db="EMBL/GenBank/DDBJ databases">
        <authorList>
            <person name="Friedrich A."/>
            <person name="Schacherer J."/>
        </authorList>
    </citation>
    <scope>NUCLEOTIDE SEQUENCE [LARGE SCALE GENOMIC DNA]</scope>
</reference>
<dbReference type="PANTHER" id="PTHR11005">
    <property type="entry name" value="LYSOSOMAL ACID LIPASE-RELATED"/>
    <property type="match status" value="1"/>
</dbReference>
<dbReference type="Proteomes" id="UP000478008">
    <property type="component" value="Unassembled WGS sequence"/>
</dbReference>
<keyword evidence="4" id="KW-1185">Reference proteome</keyword>
<dbReference type="AlphaFoldDB" id="A0A7D9D0J2"/>
<evidence type="ECO:0000313" key="3">
    <source>
        <dbReference type="EMBL" id="VUG19190.1"/>
    </source>
</evidence>
<protein>
    <submittedName>
        <fullName evidence="3">DEBR0S4_12684g1_1</fullName>
    </submittedName>
</protein>
<gene>
    <name evidence="3" type="ORF">DEBR0S4_12684G</name>
</gene>
<keyword evidence="1" id="KW-0472">Membrane</keyword>
<name>A0A7D9D0J2_DEKBR</name>
<evidence type="ECO:0000259" key="2">
    <source>
        <dbReference type="Pfam" id="PF04083"/>
    </source>
</evidence>
<evidence type="ECO:0000313" key="4">
    <source>
        <dbReference type="Proteomes" id="UP000478008"/>
    </source>
</evidence>
<feature type="transmembrane region" description="Helical" evidence="1">
    <location>
        <begin position="57"/>
        <end position="84"/>
    </location>
</feature>
<evidence type="ECO:0000256" key="1">
    <source>
        <dbReference type="SAM" id="Phobius"/>
    </source>
</evidence>
<dbReference type="Gene3D" id="3.40.50.1820">
    <property type="entry name" value="alpha/beta hydrolase"/>
    <property type="match status" value="1"/>
</dbReference>
<dbReference type="Pfam" id="PF04083">
    <property type="entry name" value="Abhydro_lipase"/>
    <property type="match status" value="1"/>
</dbReference>